<gene>
    <name evidence="7" type="ORF">ACG04R_05230</name>
</gene>
<dbReference type="SUPFAM" id="SSF103473">
    <property type="entry name" value="MFS general substrate transporter"/>
    <property type="match status" value="1"/>
</dbReference>
<accession>A0ABW7H836</accession>
<proteinExistence type="predicted"/>
<feature type="transmembrane region" description="Helical" evidence="6">
    <location>
        <begin position="350"/>
        <end position="375"/>
    </location>
</feature>
<name>A0ABW7H836_9BURK</name>
<feature type="transmembrane region" description="Helical" evidence="6">
    <location>
        <begin position="20"/>
        <end position="43"/>
    </location>
</feature>
<evidence type="ECO:0000256" key="6">
    <source>
        <dbReference type="SAM" id="Phobius"/>
    </source>
</evidence>
<evidence type="ECO:0000256" key="5">
    <source>
        <dbReference type="ARBA" id="ARBA00023136"/>
    </source>
</evidence>
<dbReference type="Pfam" id="PF07690">
    <property type="entry name" value="MFS_1"/>
    <property type="match status" value="1"/>
</dbReference>
<organism evidence="7 8">
    <name type="scientific">Pelomonas candidula</name>
    <dbReference type="NCBI Taxonomy" id="3299025"/>
    <lineage>
        <taxon>Bacteria</taxon>
        <taxon>Pseudomonadati</taxon>
        <taxon>Pseudomonadota</taxon>
        <taxon>Betaproteobacteria</taxon>
        <taxon>Burkholderiales</taxon>
        <taxon>Sphaerotilaceae</taxon>
        <taxon>Roseateles</taxon>
    </lineage>
</organism>
<keyword evidence="4 6" id="KW-1133">Transmembrane helix</keyword>
<evidence type="ECO:0000256" key="1">
    <source>
        <dbReference type="ARBA" id="ARBA00004651"/>
    </source>
</evidence>
<feature type="transmembrane region" description="Helical" evidence="6">
    <location>
        <begin position="292"/>
        <end position="313"/>
    </location>
</feature>
<evidence type="ECO:0000313" key="8">
    <source>
        <dbReference type="Proteomes" id="UP001606134"/>
    </source>
</evidence>
<dbReference type="PANTHER" id="PTHR23513">
    <property type="entry name" value="INTEGRAL MEMBRANE EFFLUX PROTEIN-RELATED"/>
    <property type="match status" value="1"/>
</dbReference>
<keyword evidence="3 6" id="KW-0812">Transmembrane</keyword>
<keyword evidence="5 6" id="KW-0472">Membrane</keyword>
<comment type="subcellular location">
    <subcellularLocation>
        <location evidence="1">Cell membrane</location>
        <topology evidence="1">Multi-pass membrane protein</topology>
    </subcellularLocation>
</comment>
<dbReference type="CDD" id="cd06173">
    <property type="entry name" value="MFS_MefA_like"/>
    <property type="match status" value="1"/>
</dbReference>
<evidence type="ECO:0000256" key="4">
    <source>
        <dbReference type="ARBA" id="ARBA00022989"/>
    </source>
</evidence>
<feature type="transmembrane region" description="Helical" evidence="6">
    <location>
        <begin position="49"/>
        <end position="71"/>
    </location>
</feature>
<dbReference type="RefSeq" id="WP_394406956.1">
    <property type="nucleotide sequence ID" value="NZ_JBIGIC010000002.1"/>
</dbReference>
<feature type="transmembrane region" description="Helical" evidence="6">
    <location>
        <begin position="319"/>
        <end position="338"/>
    </location>
</feature>
<comment type="caution">
    <text evidence="7">The sequence shown here is derived from an EMBL/GenBank/DDBJ whole genome shotgun (WGS) entry which is preliminary data.</text>
</comment>
<dbReference type="PANTHER" id="PTHR23513:SF6">
    <property type="entry name" value="MAJOR FACILITATOR SUPERFAMILY ASSOCIATED DOMAIN-CONTAINING PROTEIN"/>
    <property type="match status" value="1"/>
</dbReference>
<evidence type="ECO:0000256" key="2">
    <source>
        <dbReference type="ARBA" id="ARBA00022475"/>
    </source>
</evidence>
<protein>
    <submittedName>
        <fullName evidence="7">MFS transporter</fullName>
    </submittedName>
</protein>
<feature type="transmembrane region" description="Helical" evidence="6">
    <location>
        <begin position="261"/>
        <end position="280"/>
    </location>
</feature>
<dbReference type="InterPro" id="IPR036259">
    <property type="entry name" value="MFS_trans_sf"/>
</dbReference>
<reference evidence="7 8" key="1">
    <citation type="submission" date="2024-08" db="EMBL/GenBank/DDBJ databases">
        <authorList>
            <person name="Lu H."/>
        </authorList>
    </citation>
    <scope>NUCLEOTIDE SEQUENCE [LARGE SCALE GENOMIC DNA]</scope>
    <source>
        <strain evidence="7 8">BYS78W</strain>
    </source>
</reference>
<evidence type="ECO:0000256" key="3">
    <source>
        <dbReference type="ARBA" id="ARBA00022692"/>
    </source>
</evidence>
<dbReference type="Gene3D" id="1.20.1250.20">
    <property type="entry name" value="MFS general substrate transporter like domains"/>
    <property type="match status" value="1"/>
</dbReference>
<evidence type="ECO:0000313" key="7">
    <source>
        <dbReference type="EMBL" id="MFG6486065.1"/>
    </source>
</evidence>
<feature type="transmembrane region" description="Helical" evidence="6">
    <location>
        <begin position="158"/>
        <end position="186"/>
    </location>
</feature>
<sequence>MIGVPAEVRDLLRWHPALRAVLLTDFLVRLAELSALVILPWWITSSGGASALAAFGVTLAVATFIAAPAASPFGDRLCKPRQITWGLVCLCLVAAAQAGLSFAGVFSLAALVVLAVLQVLASAFVDPARDAVLTELMPLAQLPAAIRLRKTTQAVSGILGPLLAGLAIGAAGVTGSLCVYGGLLALGALTASRIPRTTVVAARRNSVPAWWRDLRAGLAAKWLMPMERGWTVVNFAVWIFQGPAVGLLIPLKVQSLGAQGGWLGICLGALSTGALLGSVFGSQMLVERFGRYRVRVGLGLAEGLALAAVGLAVSPWPMVLGLVAAGFCNAAMGLVGATHRALAIPQSYRVRMFAAGAMTTQIAGAIGPALVGLALARHDIARVYTAWGLGMAACVLGLLAVPRLREFLTLGHDEIVDWYRLQYPAIFR</sequence>
<feature type="transmembrane region" description="Helical" evidence="6">
    <location>
        <begin position="230"/>
        <end position="249"/>
    </location>
</feature>
<feature type="transmembrane region" description="Helical" evidence="6">
    <location>
        <begin position="381"/>
        <end position="401"/>
    </location>
</feature>
<feature type="transmembrane region" description="Helical" evidence="6">
    <location>
        <begin position="83"/>
        <end position="116"/>
    </location>
</feature>
<keyword evidence="8" id="KW-1185">Reference proteome</keyword>
<dbReference type="InterPro" id="IPR011701">
    <property type="entry name" value="MFS"/>
</dbReference>
<keyword evidence="2" id="KW-1003">Cell membrane</keyword>
<dbReference type="EMBL" id="JBIGIC010000002">
    <property type="protein sequence ID" value="MFG6486065.1"/>
    <property type="molecule type" value="Genomic_DNA"/>
</dbReference>
<dbReference type="Proteomes" id="UP001606134">
    <property type="component" value="Unassembled WGS sequence"/>
</dbReference>